<evidence type="ECO:0000256" key="1">
    <source>
        <dbReference type="SAM" id="MobiDB-lite"/>
    </source>
</evidence>
<keyword evidence="3" id="KW-1185">Reference proteome</keyword>
<reference evidence="2 3" key="1">
    <citation type="journal article" date="2016" name="Nat. Commun.">
        <title>Extremotolerant tardigrade genome and improved radiotolerance of human cultured cells by tardigrade-unique protein.</title>
        <authorList>
            <person name="Hashimoto T."/>
            <person name="Horikawa D.D."/>
            <person name="Saito Y."/>
            <person name="Kuwahara H."/>
            <person name="Kozuka-Hata H."/>
            <person name="Shin-I T."/>
            <person name="Minakuchi Y."/>
            <person name="Ohishi K."/>
            <person name="Motoyama A."/>
            <person name="Aizu T."/>
            <person name="Enomoto A."/>
            <person name="Kondo K."/>
            <person name="Tanaka S."/>
            <person name="Hara Y."/>
            <person name="Koshikawa S."/>
            <person name="Sagara H."/>
            <person name="Miura T."/>
            <person name="Yokobori S."/>
            <person name="Miyagawa K."/>
            <person name="Suzuki Y."/>
            <person name="Kubo T."/>
            <person name="Oyama M."/>
            <person name="Kohara Y."/>
            <person name="Fujiyama A."/>
            <person name="Arakawa K."/>
            <person name="Katayama T."/>
            <person name="Toyoda A."/>
            <person name="Kunieda T."/>
        </authorList>
    </citation>
    <scope>NUCLEOTIDE SEQUENCE [LARGE SCALE GENOMIC DNA]</scope>
    <source>
        <strain evidence="2 3">YOKOZUNA-1</strain>
    </source>
</reference>
<name>A0A1D1W384_RAMVA</name>
<comment type="caution">
    <text evidence="2">The sequence shown here is derived from an EMBL/GenBank/DDBJ whole genome shotgun (WGS) entry which is preliminary data.</text>
</comment>
<proteinExistence type="predicted"/>
<feature type="region of interest" description="Disordered" evidence="1">
    <location>
        <begin position="1011"/>
        <end position="1048"/>
    </location>
</feature>
<organism evidence="2 3">
    <name type="scientific">Ramazzottius varieornatus</name>
    <name type="common">Water bear</name>
    <name type="synonym">Tardigrade</name>
    <dbReference type="NCBI Taxonomy" id="947166"/>
    <lineage>
        <taxon>Eukaryota</taxon>
        <taxon>Metazoa</taxon>
        <taxon>Ecdysozoa</taxon>
        <taxon>Tardigrada</taxon>
        <taxon>Eutardigrada</taxon>
        <taxon>Parachela</taxon>
        <taxon>Hypsibioidea</taxon>
        <taxon>Ramazzottiidae</taxon>
        <taxon>Ramazzottius</taxon>
    </lineage>
</organism>
<accession>A0A1D1W384</accession>
<protein>
    <submittedName>
        <fullName evidence="2">Uncharacterized protein</fullName>
    </submittedName>
</protein>
<evidence type="ECO:0000313" key="3">
    <source>
        <dbReference type="Proteomes" id="UP000186922"/>
    </source>
</evidence>
<dbReference type="OrthoDB" id="10072014at2759"/>
<gene>
    <name evidence="2" type="primary">RvY_17523-1</name>
    <name evidence="2" type="synonym">RvY_17523.1</name>
    <name evidence="2" type="ORF">RvY_17523</name>
</gene>
<dbReference type="EMBL" id="BDGG01000015">
    <property type="protein sequence ID" value="GAV07716.1"/>
    <property type="molecule type" value="Genomic_DNA"/>
</dbReference>
<feature type="region of interest" description="Disordered" evidence="1">
    <location>
        <begin position="904"/>
        <end position="930"/>
    </location>
</feature>
<dbReference type="Proteomes" id="UP000186922">
    <property type="component" value="Unassembled WGS sequence"/>
</dbReference>
<sequence length="1366" mass="151408">MPEAQAALLKRCHNVIKVPIRDVIHPLFGPDGGTPLSELPDVKAEAEIHAHAALGHVVSQVSTAAQTDLSASLLQKLGFASIQNGRRLTSTAFARFLAGKRLSNQEDSDEDDPFGALRAALGIERQEVVLQVGDGTQTSISGSCHRISDAHRVQSVYSSMCVGDDHVHNSRQMLPQDHQHSAVDEQDDRPIQRRKMARRGPDGKAVMSSMKAHAVERLVQSPVQQADMIKQRIDKGLKRAGIQRDGTGLLTDKEGNIVQRDLNGVYRSQDGTVLSEEPKTQAQALQAEIQKGKIERGLHQAGIQPDQAGGFKDKNGDIVERDGKGVYRAADGTVLFQEPKRPVEAALAKAGISQGEDGLWRNEAGNVVQRDQKGIYRSPDGAVLFQEPGSPLEAALAKAGLQWDETGVMRNQNGELVQRDKEGLYRNPNGTVLFQEEKPGVEKALAKAGVFKDEDGVYRDEKGEVVQRDDTGVYRREDGTALYDEAKTSAQNGLALAGVQLGEDGVLRNVDGEVVQRGDDGVYRKEDGTVLYKEEKQPSRRINQHGFEILVEEDDEDFEFFGDDETAFKQVTTKRTKKTKQALNSDGTPRGDFNLVEQEELIEEEEDEEEDNGFGLSPSDVQFAEQNNFKRKKKEKKAKEAEGGFVIDIEELEDEEELGFSPKPAVRVIKRKVKDEGKVGPAYSDHMVKEEEEYLEDDDSPEEGGAHLSADVKDQVQINFDEQLFRQNMEDTHYGVADRTSNALRTSLAYEQSAAYRDYMSERLQQEDSYLKLEHIGSLQELPEEYVDEGEPPLPQDFFLALMRGYCDKCRQEIKFMDLKELFRYKLLHKDEEDFVFDPEHFCCEEFQREMEQLLFGGGVSDTVRNMRTSLVGSLIEGAGQFPERTSSEVGELDIITQLLEEEDEEAAAAERQESVSESGESSSESDVSDVVIIEEEAADGDNSAKALRESFKKRLSRSKEEKRLSEGALKGFLERDSDAKVPKGFLPSATPAPVYKKKKEHAYDLSLPLEKTKRPSSGKPAAKRADSIGSAGSLGRRQSQNARGTLALGAEDADTRYKANTMTWSLSSKICSKTGWTIRSFGPAHRSTSKLFSEQILDMAVPDIPAAGDGFHAWPLLPSTILRRQDVRDSKEDSLSVYANQAPQATNFYPYLDGRTACITAEYAPSMSIVIVLRNTSLHAADGPHQDGAGDSTNTPVCPVAAVFDTASFGLLTNINWTSSALVTPKNARILCDHVHSNNGAPWDNEVEWRTINKHAFHPHIKTLQRVNKELEIDIRGRHDIRVKLDNKALRTDVNCGFRVKDSTYGSLSQGPTTTFLDNLQTRRQEIRKHVASLTAMLDEASSLITPGRISQDTAPSASLYTSRK</sequence>
<evidence type="ECO:0000313" key="2">
    <source>
        <dbReference type="EMBL" id="GAV07716.1"/>
    </source>
</evidence>
<feature type="compositionally biased region" description="Low complexity" evidence="1">
    <location>
        <begin position="916"/>
        <end position="930"/>
    </location>
</feature>